<name>A0AAV2MVY0_9HYME</name>
<gene>
    <name evidence="1" type="ORF">LPLAT_LOCUS5186</name>
</gene>
<accession>A0AAV2MVY0</accession>
<protein>
    <recommendedName>
        <fullName evidence="3">Nuclease HARBI1</fullName>
    </recommendedName>
</protein>
<dbReference type="AlphaFoldDB" id="A0AAV2MVY0"/>
<evidence type="ECO:0000313" key="2">
    <source>
        <dbReference type="Proteomes" id="UP001497644"/>
    </source>
</evidence>
<organism evidence="1 2">
    <name type="scientific">Lasius platythorax</name>
    <dbReference type="NCBI Taxonomy" id="488582"/>
    <lineage>
        <taxon>Eukaryota</taxon>
        <taxon>Metazoa</taxon>
        <taxon>Ecdysozoa</taxon>
        <taxon>Arthropoda</taxon>
        <taxon>Hexapoda</taxon>
        <taxon>Insecta</taxon>
        <taxon>Pterygota</taxon>
        <taxon>Neoptera</taxon>
        <taxon>Endopterygota</taxon>
        <taxon>Hymenoptera</taxon>
        <taxon>Apocrita</taxon>
        <taxon>Aculeata</taxon>
        <taxon>Formicoidea</taxon>
        <taxon>Formicidae</taxon>
        <taxon>Formicinae</taxon>
        <taxon>Lasius</taxon>
        <taxon>Lasius</taxon>
    </lineage>
</organism>
<comment type="caution">
    <text evidence="1">The sequence shown here is derived from an EMBL/GenBank/DDBJ whole genome shotgun (WGS) entry which is preliminary data.</text>
</comment>
<evidence type="ECO:0008006" key="3">
    <source>
        <dbReference type="Google" id="ProtNLM"/>
    </source>
</evidence>
<dbReference type="EMBL" id="CAXIPU020000424">
    <property type="protein sequence ID" value="CAL1671761.1"/>
    <property type="molecule type" value="Genomic_DNA"/>
</dbReference>
<dbReference type="Proteomes" id="UP001497644">
    <property type="component" value="Unassembled WGS sequence"/>
</dbReference>
<reference evidence="1" key="1">
    <citation type="submission" date="2024-04" db="EMBL/GenBank/DDBJ databases">
        <authorList>
            <consortium name="Molecular Ecology Group"/>
        </authorList>
    </citation>
    <scope>NUCLEOTIDE SEQUENCE</scope>
</reference>
<evidence type="ECO:0000313" key="1">
    <source>
        <dbReference type="EMBL" id="CAL1671761.1"/>
    </source>
</evidence>
<proteinExistence type="predicted"/>
<keyword evidence="2" id="KW-1185">Reference proteome</keyword>
<sequence length="232" mass="27094">MDFEEPRNVEIPDIHFYSEEEEEEDELQIRLPKKYIRYAQNPFDIWNDIEFKKRFRFSKESIMFGILPLIEEGLAKINNRGLPISPVMQLLICLRFYATTSFQLIVGDVIRISQATISRIIYRVSTLLASNINKYIRMPISEEAKSENQRLFKEIGYGPGAIGFPSINGAIDCTHVRLIRTRLLDIEEIFRNRKGYFSLNVQAIVGPRTEFLDIPTQHMILFVYTELILNVL</sequence>